<organism evidence="1 2">
    <name type="scientific">Anoxybacteroides rupiense</name>
    <dbReference type="NCBI Taxonomy" id="311460"/>
    <lineage>
        <taxon>Bacteria</taxon>
        <taxon>Bacillati</taxon>
        <taxon>Bacillota</taxon>
        <taxon>Bacilli</taxon>
        <taxon>Bacillales</taxon>
        <taxon>Anoxybacillaceae</taxon>
        <taxon>Anoxybacteroides</taxon>
    </lineage>
</organism>
<proteinExistence type="predicted"/>
<comment type="caution">
    <text evidence="1">The sequence shown here is derived from an EMBL/GenBank/DDBJ whole genome shotgun (WGS) entry which is preliminary data.</text>
</comment>
<dbReference type="EMBL" id="JAQOTG010000004">
    <property type="protein sequence ID" value="MDE8563660.1"/>
    <property type="molecule type" value="Genomic_DNA"/>
</dbReference>
<accession>A0ABT5W2V2</accession>
<sequence length="42" mass="4912">MVVIKTNIFVYDILHFFERAESVQMETLGLEMVEEVFYAGIV</sequence>
<evidence type="ECO:0000313" key="1">
    <source>
        <dbReference type="EMBL" id="MDE8563660.1"/>
    </source>
</evidence>
<keyword evidence="2" id="KW-1185">Reference proteome</keyword>
<gene>
    <name evidence="1" type="ORF">PNH38_07130</name>
</gene>
<dbReference type="Proteomes" id="UP001213979">
    <property type="component" value="Unassembled WGS sequence"/>
</dbReference>
<name>A0ABT5W2V2_9BACL</name>
<evidence type="ECO:0000313" key="2">
    <source>
        <dbReference type="Proteomes" id="UP001213979"/>
    </source>
</evidence>
<protein>
    <submittedName>
        <fullName evidence="1">Uncharacterized protein</fullName>
    </submittedName>
</protein>
<reference evidence="1 2" key="1">
    <citation type="submission" date="2023-01" db="EMBL/GenBank/DDBJ databases">
        <title>Genome-based reclassification of Anoxybacillus geothermalis as a later heterotypic synonym of Anoxybacillus rupiensis.</title>
        <authorList>
            <person name="Inan Bektas K."/>
            <person name="Canakci S."/>
            <person name="Belduz A.A."/>
            <person name="Guler H.H."/>
        </authorList>
    </citation>
    <scope>NUCLEOTIDE SEQUENCE [LARGE SCALE GENOMIC DNA]</scope>
    <source>
        <strain evidence="1 2">DSM 17127</strain>
    </source>
</reference>